<feature type="domain" description="MATH" evidence="1">
    <location>
        <begin position="9"/>
        <end position="139"/>
    </location>
</feature>
<organism evidence="2 3">
    <name type="scientific">Erythranthe guttata</name>
    <name type="common">Yellow monkey flower</name>
    <name type="synonym">Mimulus guttatus</name>
    <dbReference type="NCBI Taxonomy" id="4155"/>
    <lineage>
        <taxon>Eukaryota</taxon>
        <taxon>Viridiplantae</taxon>
        <taxon>Streptophyta</taxon>
        <taxon>Embryophyta</taxon>
        <taxon>Tracheophyta</taxon>
        <taxon>Spermatophyta</taxon>
        <taxon>Magnoliopsida</taxon>
        <taxon>eudicotyledons</taxon>
        <taxon>Gunneridae</taxon>
        <taxon>Pentapetalae</taxon>
        <taxon>asterids</taxon>
        <taxon>lamiids</taxon>
        <taxon>Lamiales</taxon>
        <taxon>Phrymaceae</taxon>
        <taxon>Erythranthe</taxon>
    </lineage>
</organism>
<accession>A0A022PV86</accession>
<keyword evidence="3" id="KW-1185">Reference proteome</keyword>
<gene>
    <name evidence="2" type="ORF">MIMGU_mgv1a020590mg</name>
</gene>
<dbReference type="SUPFAM" id="SSF49599">
    <property type="entry name" value="TRAF domain-like"/>
    <property type="match status" value="2"/>
</dbReference>
<proteinExistence type="predicted"/>
<dbReference type="CDD" id="cd00121">
    <property type="entry name" value="MATH"/>
    <property type="match status" value="2"/>
</dbReference>
<dbReference type="InterPro" id="IPR008974">
    <property type="entry name" value="TRAF-like"/>
</dbReference>
<dbReference type="EMBL" id="KI632325">
    <property type="protein sequence ID" value="EYU18723.1"/>
    <property type="molecule type" value="Genomic_DNA"/>
</dbReference>
<dbReference type="PhylomeDB" id="A0A022PV86"/>
<dbReference type="Pfam" id="PF22486">
    <property type="entry name" value="MATH_2"/>
    <property type="match status" value="2"/>
</dbReference>
<sequence>MVETRDASPAHFATKLNSFSLLSKYGIHKYESRKFVAGDYNWRLIIYPDGKENGDRDHISVYLAMTETSSLPQDWEFNVTFTIFLYNQILDKYACFRGTRCFNGTTSKWGFSKLISKKALTDQSSGYLVEDNIVLGAEVLVIKRHRVIETVNLLKPTEVPQTRDWKIQEFSILEEDGVWISEEFTLANFNWKLKLYPNRDSDSKGRELLMELVCVSANSFDDYQKIKAEFCIRLNGRPGFVQSSRKRKFLLTKNY</sequence>
<dbReference type="PROSITE" id="PS50144">
    <property type="entry name" value="MATH"/>
    <property type="match status" value="2"/>
</dbReference>
<reference evidence="2 3" key="1">
    <citation type="journal article" date="2013" name="Proc. Natl. Acad. Sci. U.S.A.">
        <title>Fine-scale variation in meiotic recombination in Mimulus inferred from population shotgun sequencing.</title>
        <authorList>
            <person name="Hellsten U."/>
            <person name="Wright K.M."/>
            <person name="Jenkins J."/>
            <person name="Shu S."/>
            <person name="Yuan Y."/>
            <person name="Wessler S.R."/>
            <person name="Schmutz J."/>
            <person name="Willis J.H."/>
            <person name="Rokhsar D.S."/>
        </authorList>
    </citation>
    <scope>NUCLEOTIDE SEQUENCE [LARGE SCALE GENOMIC DNA]</scope>
    <source>
        <strain evidence="3">cv. DUN x IM62</strain>
    </source>
</reference>
<dbReference type="SMART" id="SM00061">
    <property type="entry name" value="MATH"/>
    <property type="match status" value="1"/>
</dbReference>
<dbReference type="Gene3D" id="2.60.210.10">
    <property type="entry name" value="Apoptosis, Tumor Necrosis Factor Receptor Associated Protein 2, Chain A"/>
    <property type="match status" value="2"/>
</dbReference>
<dbReference type="InterPro" id="IPR002083">
    <property type="entry name" value="MATH/TRAF_dom"/>
</dbReference>
<feature type="domain" description="MATH" evidence="1">
    <location>
        <begin position="160"/>
        <end position="255"/>
    </location>
</feature>
<evidence type="ECO:0000313" key="3">
    <source>
        <dbReference type="Proteomes" id="UP000030748"/>
    </source>
</evidence>
<evidence type="ECO:0000313" key="2">
    <source>
        <dbReference type="EMBL" id="EYU18723.1"/>
    </source>
</evidence>
<dbReference type="PANTHER" id="PTHR46162">
    <property type="entry name" value="TRAF-LIKE FAMILY PROTEIN"/>
    <property type="match status" value="1"/>
</dbReference>
<dbReference type="PANTHER" id="PTHR46162:SF20">
    <property type="entry name" value="UBIQUITIN CARBOXYL-TERMINAL HYDROLASE 7-LIKE ISOFORM X1"/>
    <property type="match status" value="1"/>
</dbReference>
<name>A0A022PV86_ERYGU</name>
<dbReference type="Proteomes" id="UP000030748">
    <property type="component" value="Unassembled WGS sequence"/>
</dbReference>
<evidence type="ECO:0000259" key="1">
    <source>
        <dbReference type="PROSITE" id="PS50144"/>
    </source>
</evidence>
<dbReference type="eggNOG" id="KOG1987">
    <property type="taxonomic scope" value="Eukaryota"/>
</dbReference>
<dbReference type="AlphaFoldDB" id="A0A022PV86"/>
<protein>
    <recommendedName>
        <fullName evidence="1">MATH domain-containing protein</fullName>
    </recommendedName>
</protein>